<dbReference type="InterPro" id="IPR006085">
    <property type="entry name" value="XPG_DNA_repair_N"/>
</dbReference>
<feature type="compositionally biased region" description="Low complexity" evidence="3">
    <location>
        <begin position="837"/>
        <end position="849"/>
    </location>
</feature>
<feature type="compositionally biased region" description="Acidic residues" evidence="3">
    <location>
        <begin position="475"/>
        <end position="486"/>
    </location>
</feature>
<dbReference type="InterPro" id="IPR037316">
    <property type="entry name" value="Yen1_H3TH"/>
</dbReference>
<dbReference type="InterPro" id="IPR029060">
    <property type="entry name" value="PIN-like_dom_sf"/>
</dbReference>
<evidence type="ECO:0000256" key="2">
    <source>
        <dbReference type="ARBA" id="ARBA00022801"/>
    </source>
</evidence>
<dbReference type="Pfam" id="PF00867">
    <property type="entry name" value="XPG_I"/>
    <property type="match status" value="1"/>
</dbReference>
<dbReference type="GO" id="GO:0008821">
    <property type="term" value="F:crossover junction DNA endonuclease activity"/>
    <property type="evidence" value="ECO:0007669"/>
    <property type="project" value="InterPro"/>
</dbReference>
<dbReference type="PRINTS" id="PR00853">
    <property type="entry name" value="XPGRADSUPER"/>
</dbReference>
<reference evidence="6" key="1">
    <citation type="submission" date="2022-01" db="EMBL/GenBank/DDBJ databases">
        <title>Comparative genomics reveals a dynamic genome evolution in the ectomycorrhizal milk-cap (Lactarius) mushrooms.</title>
        <authorList>
            <consortium name="DOE Joint Genome Institute"/>
            <person name="Lebreton A."/>
            <person name="Tang N."/>
            <person name="Kuo A."/>
            <person name="LaButti K."/>
            <person name="Drula E."/>
            <person name="Barry K."/>
            <person name="Clum A."/>
            <person name="Lipzen A."/>
            <person name="Mousain D."/>
            <person name="Ng V."/>
            <person name="Wang R."/>
            <person name="Wang X."/>
            <person name="Dai Y."/>
            <person name="Henrissat B."/>
            <person name="Grigoriev I.V."/>
            <person name="Guerin-Laguette A."/>
            <person name="Yu F."/>
            <person name="Martin F.M."/>
        </authorList>
    </citation>
    <scope>NUCLEOTIDE SEQUENCE</scope>
    <source>
        <strain evidence="6">QP</strain>
    </source>
</reference>
<dbReference type="InterPro" id="IPR006084">
    <property type="entry name" value="XPG/Rad2"/>
</dbReference>
<evidence type="ECO:0000256" key="1">
    <source>
        <dbReference type="ARBA" id="ARBA00022722"/>
    </source>
</evidence>
<dbReference type="CDD" id="cd09906">
    <property type="entry name" value="H3TH_YEN1"/>
    <property type="match status" value="1"/>
</dbReference>
<dbReference type="EMBL" id="JAKELL010000019">
    <property type="protein sequence ID" value="KAH8993170.1"/>
    <property type="molecule type" value="Genomic_DNA"/>
</dbReference>
<evidence type="ECO:0000259" key="5">
    <source>
        <dbReference type="SMART" id="SM00485"/>
    </source>
</evidence>
<protein>
    <recommendedName>
        <fullName evidence="8">XPG-I domain-containing protein</fullName>
    </recommendedName>
</protein>
<dbReference type="Gene3D" id="3.40.50.1010">
    <property type="entry name" value="5'-nuclease"/>
    <property type="match status" value="2"/>
</dbReference>
<feature type="compositionally biased region" description="Polar residues" evidence="3">
    <location>
        <begin position="776"/>
        <end position="792"/>
    </location>
</feature>
<sequence length="890" mass="95987">MGVTGLWDILRPSGKLRSLTHIAVVDGFEANPANLRGLRIGIDASIWFFHAAHGREGENPELRTLFFRCAKLTTTPFLPLFIFDGPKRPKVKRGKRISGEKHWLVDSMKGMIEAFGFEWRMAPGEAEAELAYLNNIGIIDAVLSDDVDNFLFGAKMVIRNSSANLSGNSKHATKNADGRVDGNHSTVYTSADILAHPSVQLTRGGLILIGLLSGGDYHPAGLARCGTGIAHGLAKCGFGDELLKATQSLTRDELPDFLTTWREDLRGELRTNSRGHLGSKKPSLAKAVPDAFPDIDVLLSYTNPIISATDAGARRTHTPPRWEREPDLGKLAHLCELHFEWGLKDTIIKRFRTVLWPSIVLRALRRSALEAGAAAAPGMRGREPLQDVFGTPSKLLARHFSSVGFGVRDTGGDGDGGGLQELIVKIHGSRTHAYTDNILEYRLEVAPAQLVQLASAGIQGLRKPADTTYDVLPSESEESGGDPDDGDTGRRKKKRGAGPPPEPDSHLRVWMPACMVCLALPDLVERYETEVEAKRAKKSSKGKQRVPATNTSSRKKAAKPRAPVDSDAEEFDLNVSCPSEDEEDGGGGSSPPPRSRTKAALPAASLDRSQQPDSVRKYPIFSSLGDAQEQILDITTSDDEAAPDPSTKLPLSSPSKVLQTLDMNLNSGMNLCAPPPPTASSSPSASKRPPLRPFPMAFEEEESSEDDGGASNYYPLQTPSTAFRASTPPPPPRHQPPPIIPQEEDISSDSDPDMVIADLPVLADTRHLSPGPRAYPQTTTSGGYGSQQQHVNSPPTSPRRRPSRHHPFPPPPAKEARKGDFLEEGRIARVQGGGAGAETSIISISSGGSDSDDDDGLALAPLLIARSRTLVPQKVAATGRYVEREIIDLT</sequence>
<feature type="compositionally biased region" description="Acidic residues" evidence="3">
    <location>
        <begin position="742"/>
        <end position="752"/>
    </location>
</feature>
<proteinExistence type="predicted"/>
<name>A0AAD4QBL4_9AGAM</name>
<dbReference type="SMART" id="SM00484">
    <property type="entry name" value="XPGI"/>
    <property type="match status" value="1"/>
</dbReference>
<feature type="compositionally biased region" description="Polar residues" evidence="3">
    <location>
        <begin position="657"/>
        <end position="669"/>
    </location>
</feature>
<evidence type="ECO:0000256" key="3">
    <source>
        <dbReference type="SAM" id="MobiDB-lite"/>
    </source>
</evidence>
<keyword evidence="7" id="KW-1185">Reference proteome</keyword>
<dbReference type="Pfam" id="PF18380">
    <property type="entry name" value="GEN1_C"/>
    <property type="match status" value="1"/>
</dbReference>
<dbReference type="InterPro" id="IPR041177">
    <property type="entry name" value="GEN1_C"/>
</dbReference>
<dbReference type="GO" id="GO:0006281">
    <property type="term" value="P:DNA repair"/>
    <property type="evidence" value="ECO:0007669"/>
    <property type="project" value="UniProtKB-ARBA"/>
</dbReference>
<dbReference type="SUPFAM" id="SSF47807">
    <property type="entry name" value="5' to 3' exonuclease, C-terminal subdomain"/>
    <property type="match status" value="1"/>
</dbReference>
<dbReference type="PANTHER" id="PTHR11081:SF75">
    <property type="entry name" value="ENDONUCLEASE, PUTATIVE (AFU_ORTHOLOGUE AFUA_3G13260)-RELATED"/>
    <property type="match status" value="1"/>
</dbReference>
<feature type="region of interest" description="Disordered" evidence="3">
    <location>
        <begin position="533"/>
        <end position="856"/>
    </location>
</feature>
<dbReference type="SMART" id="SM00485">
    <property type="entry name" value="XPGN"/>
    <property type="match status" value="1"/>
</dbReference>
<feature type="compositionally biased region" description="Low complexity" evidence="3">
    <location>
        <begin position="679"/>
        <end position="688"/>
    </location>
</feature>
<evidence type="ECO:0000313" key="6">
    <source>
        <dbReference type="EMBL" id="KAH8993170.1"/>
    </source>
</evidence>
<feature type="compositionally biased region" description="Basic residues" evidence="3">
    <location>
        <begin position="535"/>
        <end position="544"/>
    </location>
</feature>
<evidence type="ECO:0000259" key="4">
    <source>
        <dbReference type="SMART" id="SM00484"/>
    </source>
</evidence>
<evidence type="ECO:0008006" key="8">
    <source>
        <dbReference type="Google" id="ProtNLM"/>
    </source>
</evidence>
<feature type="compositionally biased region" description="Basic and acidic residues" evidence="3">
    <location>
        <begin position="814"/>
        <end position="827"/>
    </location>
</feature>
<dbReference type="InterPro" id="IPR036279">
    <property type="entry name" value="5-3_exonuclease_C_sf"/>
</dbReference>
<feature type="domain" description="XPG-I" evidence="4">
    <location>
        <begin position="113"/>
        <end position="193"/>
    </location>
</feature>
<dbReference type="PANTHER" id="PTHR11081">
    <property type="entry name" value="FLAP ENDONUCLEASE FAMILY MEMBER"/>
    <property type="match status" value="1"/>
</dbReference>
<accession>A0AAD4QBL4</accession>
<keyword evidence="2" id="KW-0378">Hydrolase</keyword>
<organism evidence="6 7">
    <name type="scientific">Lactarius akahatsu</name>
    <dbReference type="NCBI Taxonomy" id="416441"/>
    <lineage>
        <taxon>Eukaryota</taxon>
        <taxon>Fungi</taxon>
        <taxon>Dikarya</taxon>
        <taxon>Basidiomycota</taxon>
        <taxon>Agaricomycotina</taxon>
        <taxon>Agaricomycetes</taxon>
        <taxon>Russulales</taxon>
        <taxon>Russulaceae</taxon>
        <taxon>Lactarius</taxon>
    </lineage>
</organism>
<keyword evidence="1" id="KW-0540">Nuclease</keyword>
<evidence type="ECO:0000313" key="7">
    <source>
        <dbReference type="Proteomes" id="UP001201163"/>
    </source>
</evidence>
<feature type="compositionally biased region" description="Basic residues" evidence="3">
    <location>
        <begin position="798"/>
        <end position="807"/>
    </location>
</feature>
<feature type="region of interest" description="Disordered" evidence="3">
    <location>
        <begin position="471"/>
        <end position="507"/>
    </location>
</feature>
<feature type="domain" description="XPG N-terminal" evidence="5">
    <location>
        <begin position="1"/>
        <end position="101"/>
    </location>
</feature>
<gene>
    <name evidence="6" type="ORF">EDB92DRAFT_2113901</name>
</gene>
<dbReference type="GO" id="GO:0017108">
    <property type="term" value="F:5'-flap endonuclease activity"/>
    <property type="evidence" value="ECO:0007669"/>
    <property type="project" value="TreeGrafter"/>
</dbReference>
<dbReference type="SUPFAM" id="SSF88723">
    <property type="entry name" value="PIN domain-like"/>
    <property type="match status" value="1"/>
</dbReference>
<dbReference type="InterPro" id="IPR006086">
    <property type="entry name" value="XPG-I_dom"/>
</dbReference>
<dbReference type="Proteomes" id="UP001201163">
    <property type="component" value="Unassembled WGS sequence"/>
</dbReference>
<dbReference type="AlphaFoldDB" id="A0AAD4QBL4"/>
<feature type="compositionally biased region" description="Pro residues" evidence="3">
    <location>
        <begin position="727"/>
        <end position="740"/>
    </location>
</feature>
<dbReference type="CDD" id="cd09870">
    <property type="entry name" value="PIN_YEN1"/>
    <property type="match status" value="1"/>
</dbReference>
<comment type="caution">
    <text evidence="6">The sequence shown here is derived from an EMBL/GenBank/DDBJ whole genome shotgun (WGS) entry which is preliminary data.</text>
</comment>
<feature type="compositionally biased region" description="Acidic residues" evidence="3">
    <location>
        <begin position="698"/>
        <end position="708"/>
    </location>
</feature>
<feature type="compositionally biased region" description="Low complexity" evidence="3">
    <location>
        <begin position="643"/>
        <end position="656"/>
    </location>
</feature>